<keyword evidence="3" id="KW-0964">Secreted</keyword>
<gene>
    <name evidence="5" type="ORF">BGZ97_005365</name>
</gene>
<evidence type="ECO:0000256" key="1">
    <source>
        <dbReference type="ARBA" id="ARBA00004340"/>
    </source>
</evidence>
<evidence type="ECO:0000256" key="3">
    <source>
        <dbReference type="ARBA" id="ARBA00022525"/>
    </source>
</evidence>
<evidence type="ECO:0000256" key="2">
    <source>
        <dbReference type="ARBA" id="ARBA00004613"/>
    </source>
</evidence>
<feature type="non-terminal residue" evidence="5">
    <location>
        <position position="94"/>
    </location>
</feature>
<comment type="caution">
    <text evidence="5">The sequence shown here is derived from an EMBL/GenBank/DDBJ whole genome shotgun (WGS) entry which is preliminary data.</text>
</comment>
<accession>A0A9P6QUM2</accession>
<reference evidence="5" key="1">
    <citation type="journal article" date="2020" name="Fungal Divers.">
        <title>Resolving the Mortierellaceae phylogeny through synthesis of multi-gene phylogenetics and phylogenomics.</title>
        <authorList>
            <person name="Vandepol N."/>
            <person name="Liber J."/>
            <person name="Desiro A."/>
            <person name="Na H."/>
            <person name="Kennedy M."/>
            <person name="Barry K."/>
            <person name="Grigoriev I.V."/>
            <person name="Miller A.N."/>
            <person name="O'Donnell K."/>
            <person name="Stajich J.E."/>
            <person name="Bonito G."/>
        </authorList>
    </citation>
    <scope>NUCLEOTIDE SEQUENCE</scope>
    <source>
        <strain evidence="5">NVP60</strain>
    </source>
</reference>
<protein>
    <recommendedName>
        <fullName evidence="4">Crinkler effector protein N-terminal domain-containing protein</fullName>
    </recommendedName>
</protein>
<proteinExistence type="predicted"/>
<dbReference type="AlphaFoldDB" id="A0A9P6QUM2"/>
<dbReference type="GO" id="GO:0005576">
    <property type="term" value="C:extracellular region"/>
    <property type="evidence" value="ECO:0007669"/>
    <property type="project" value="UniProtKB-SubCell"/>
</dbReference>
<dbReference type="Proteomes" id="UP000823405">
    <property type="component" value="Unassembled WGS sequence"/>
</dbReference>
<name>A0A9P6QUM2_9FUNG</name>
<dbReference type="EMBL" id="JAAAIN010002421">
    <property type="protein sequence ID" value="KAG0293367.1"/>
    <property type="molecule type" value="Genomic_DNA"/>
</dbReference>
<evidence type="ECO:0000313" key="5">
    <source>
        <dbReference type="EMBL" id="KAG0293367.1"/>
    </source>
</evidence>
<dbReference type="OrthoDB" id="2409492at2759"/>
<keyword evidence="6" id="KW-1185">Reference proteome</keyword>
<comment type="subcellular location">
    <subcellularLocation>
        <location evidence="1">Host cell</location>
    </subcellularLocation>
    <subcellularLocation>
        <location evidence="2">Secreted</location>
    </subcellularLocation>
</comment>
<organism evidence="5 6">
    <name type="scientific">Linnemannia gamsii</name>
    <dbReference type="NCBI Taxonomy" id="64522"/>
    <lineage>
        <taxon>Eukaryota</taxon>
        <taxon>Fungi</taxon>
        <taxon>Fungi incertae sedis</taxon>
        <taxon>Mucoromycota</taxon>
        <taxon>Mortierellomycotina</taxon>
        <taxon>Mortierellomycetes</taxon>
        <taxon>Mortierellales</taxon>
        <taxon>Mortierellaceae</taxon>
        <taxon>Linnemannia</taxon>
    </lineage>
</organism>
<evidence type="ECO:0000259" key="4">
    <source>
        <dbReference type="Pfam" id="PF20147"/>
    </source>
</evidence>
<feature type="domain" description="Crinkler effector protein N-terminal" evidence="4">
    <location>
        <begin position="3"/>
        <end position="80"/>
    </location>
</feature>
<dbReference type="InterPro" id="IPR045379">
    <property type="entry name" value="Crinkler_N"/>
</dbReference>
<evidence type="ECO:0000313" key="6">
    <source>
        <dbReference type="Proteomes" id="UP000823405"/>
    </source>
</evidence>
<sequence>SSSNAFPIEVESTKTIDDFKRLIKAEQSLDFDDFVANMLLWRISIPEIKQSSTITIDALDDKIELDIPTTPLSALFYQIPTTTSLSSGPTSPCA</sequence>
<dbReference type="GO" id="GO:0043657">
    <property type="term" value="C:host cell"/>
    <property type="evidence" value="ECO:0007669"/>
    <property type="project" value="UniProtKB-SubCell"/>
</dbReference>
<dbReference type="Pfam" id="PF20147">
    <property type="entry name" value="Crinkler"/>
    <property type="match status" value="1"/>
</dbReference>